<accession>A0A811V7X8</accession>
<dbReference type="AlphaFoldDB" id="A0A811V7X8"/>
<evidence type="ECO:0000313" key="2">
    <source>
        <dbReference type="EMBL" id="CAD7006648.1"/>
    </source>
</evidence>
<dbReference type="Proteomes" id="UP000606786">
    <property type="component" value="Unassembled WGS sequence"/>
</dbReference>
<reference evidence="2" key="1">
    <citation type="submission" date="2020-11" db="EMBL/GenBank/DDBJ databases">
        <authorList>
            <person name="Whitehead M."/>
        </authorList>
    </citation>
    <scope>NUCLEOTIDE SEQUENCE</scope>
    <source>
        <strain evidence="2">EGII</strain>
    </source>
</reference>
<comment type="caution">
    <text evidence="2">The sequence shown here is derived from an EMBL/GenBank/DDBJ whole genome shotgun (WGS) entry which is preliminary data.</text>
</comment>
<evidence type="ECO:0000256" key="1">
    <source>
        <dbReference type="SAM" id="Phobius"/>
    </source>
</evidence>
<sequence length="144" mass="15945">MYVSPHIHRMVRCVCASIHVGWLVSHLRKRVNATGIRFVGFAHEVVKQIVGVDTARVCCELVITSTHLALPCLALPRLSSFYDSLFVCPAYGGTAPYTMALAGVTVYSAYLSYMFGLTVCIYVLLINISTHHQIHAVQNLPYFA</sequence>
<organism evidence="2 3">
    <name type="scientific">Ceratitis capitata</name>
    <name type="common">Mediterranean fruit fly</name>
    <name type="synonym">Tephritis capitata</name>
    <dbReference type="NCBI Taxonomy" id="7213"/>
    <lineage>
        <taxon>Eukaryota</taxon>
        <taxon>Metazoa</taxon>
        <taxon>Ecdysozoa</taxon>
        <taxon>Arthropoda</taxon>
        <taxon>Hexapoda</taxon>
        <taxon>Insecta</taxon>
        <taxon>Pterygota</taxon>
        <taxon>Neoptera</taxon>
        <taxon>Endopterygota</taxon>
        <taxon>Diptera</taxon>
        <taxon>Brachycera</taxon>
        <taxon>Muscomorpha</taxon>
        <taxon>Tephritoidea</taxon>
        <taxon>Tephritidae</taxon>
        <taxon>Ceratitis</taxon>
        <taxon>Ceratitis</taxon>
    </lineage>
</organism>
<protein>
    <submittedName>
        <fullName evidence="2">(Mediterranean fruit fly) hypothetical protein</fullName>
    </submittedName>
</protein>
<gene>
    <name evidence="2" type="ORF">CCAP1982_LOCUS14953</name>
</gene>
<proteinExistence type="predicted"/>
<evidence type="ECO:0000313" key="3">
    <source>
        <dbReference type="Proteomes" id="UP000606786"/>
    </source>
</evidence>
<name>A0A811V7X8_CERCA</name>
<keyword evidence="1" id="KW-0812">Transmembrane</keyword>
<feature type="transmembrane region" description="Helical" evidence="1">
    <location>
        <begin position="107"/>
        <end position="125"/>
    </location>
</feature>
<keyword evidence="1" id="KW-0472">Membrane</keyword>
<keyword evidence="1" id="KW-1133">Transmembrane helix</keyword>
<keyword evidence="3" id="KW-1185">Reference proteome</keyword>
<dbReference type="EMBL" id="CAJHJT010000034">
    <property type="protein sequence ID" value="CAD7006648.1"/>
    <property type="molecule type" value="Genomic_DNA"/>
</dbReference>